<evidence type="ECO:0000256" key="5">
    <source>
        <dbReference type="ARBA" id="ARBA00022968"/>
    </source>
</evidence>
<reference evidence="12 13" key="1">
    <citation type="submission" date="2025-04" db="UniProtKB">
        <authorList>
            <consortium name="RefSeq"/>
        </authorList>
    </citation>
    <scope>IDENTIFICATION</scope>
</reference>
<dbReference type="RefSeq" id="XP_022093929.1">
    <property type="nucleotide sequence ID" value="XM_022238237.1"/>
</dbReference>
<dbReference type="Pfam" id="PF12260">
    <property type="entry name" value="PIP49_C"/>
    <property type="match status" value="1"/>
</dbReference>
<protein>
    <submittedName>
        <fullName evidence="12 13">Protein FAM69A-like isoform X1</fullName>
    </submittedName>
</protein>
<dbReference type="PANTHER" id="PTHR21093">
    <property type="entry name" value="DIVERGENT PROTEIN KINASE DOMAIN 1C-RELATED"/>
    <property type="match status" value="1"/>
</dbReference>
<keyword evidence="6 9" id="KW-1133">Transmembrane helix</keyword>
<comment type="similarity">
    <text evidence="2">Belongs to the DIPK family.</text>
</comment>
<dbReference type="GeneID" id="110981057"/>
<comment type="subcellular location">
    <subcellularLocation>
        <location evidence="1">Endoplasmic reticulum membrane</location>
        <topology evidence="1">Single-pass type II membrane protein</topology>
    </subcellularLocation>
</comment>
<keyword evidence="7 9" id="KW-0472">Membrane</keyword>
<dbReference type="OrthoDB" id="8860232at2759"/>
<dbReference type="GO" id="GO:0005789">
    <property type="term" value="C:endoplasmic reticulum membrane"/>
    <property type="evidence" value="ECO:0007669"/>
    <property type="project" value="UniProtKB-SubCell"/>
</dbReference>
<evidence type="ECO:0000256" key="9">
    <source>
        <dbReference type="SAM" id="Phobius"/>
    </source>
</evidence>
<evidence type="ECO:0000256" key="2">
    <source>
        <dbReference type="ARBA" id="ARBA00006338"/>
    </source>
</evidence>
<keyword evidence="4" id="KW-0256">Endoplasmic reticulum</keyword>
<keyword evidence="5" id="KW-0735">Signal-anchor</keyword>
<dbReference type="PANTHER" id="PTHR21093:SF6">
    <property type="entry name" value="EF-HAND DOMAIN-CONTAINING PROTEIN"/>
    <property type="match status" value="1"/>
</dbReference>
<dbReference type="AlphaFoldDB" id="A0A8B7YKZ2"/>
<dbReference type="RefSeq" id="XP_022093931.1">
    <property type="nucleotide sequence ID" value="XM_022238239.1"/>
</dbReference>
<evidence type="ECO:0000256" key="3">
    <source>
        <dbReference type="ARBA" id="ARBA00022692"/>
    </source>
</evidence>
<evidence type="ECO:0000256" key="4">
    <source>
        <dbReference type="ARBA" id="ARBA00022824"/>
    </source>
</evidence>
<dbReference type="SMART" id="SM01299">
    <property type="entry name" value="PIP49_N"/>
    <property type="match status" value="1"/>
</dbReference>
<keyword evidence="11" id="KW-1185">Reference proteome</keyword>
<proteinExistence type="inferred from homology"/>
<keyword evidence="8" id="KW-1015">Disulfide bond</keyword>
<dbReference type="InterPro" id="IPR029244">
    <property type="entry name" value="FAM69_N"/>
</dbReference>
<keyword evidence="3 9" id="KW-0812">Transmembrane</keyword>
<dbReference type="Pfam" id="PF14875">
    <property type="entry name" value="PIP49_N"/>
    <property type="match status" value="1"/>
</dbReference>
<organism evidence="11 12">
    <name type="scientific">Acanthaster planci</name>
    <name type="common">Crown-of-thorns starfish</name>
    <dbReference type="NCBI Taxonomy" id="133434"/>
    <lineage>
        <taxon>Eukaryota</taxon>
        <taxon>Metazoa</taxon>
        <taxon>Echinodermata</taxon>
        <taxon>Eleutherozoa</taxon>
        <taxon>Asterozoa</taxon>
        <taxon>Asteroidea</taxon>
        <taxon>Valvatacea</taxon>
        <taxon>Valvatida</taxon>
        <taxon>Acanthasteridae</taxon>
        <taxon>Acanthaster</taxon>
    </lineage>
</organism>
<feature type="domain" description="FAM69 N-terminal" evidence="10">
    <location>
        <begin position="16"/>
        <end position="167"/>
    </location>
</feature>
<feature type="transmembrane region" description="Helical" evidence="9">
    <location>
        <begin position="20"/>
        <end position="40"/>
    </location>
</feature>
<evidence type="ECO:0000313" key="11">
    <source>
        <dbReference type="Proteomes" id="UP000694845"/>
    </source>
</evidence>
<evidence type="ECO:0000313" key="13">
    <source>
        <dbReference type="RefSeq" id="XP_022093931.1"/>
    </source>
</evidence>
<accession>A0A8B7YKZ2</accession>
<evidence type="ECO:0000256" key="7">
    <source>
        <dbReference type="ARBA" id="ARBA00023136"/>
    </source>
</evidence>
<dbReference type="Proteomes" id="UP000694845">
    <property type="component" value="Unplaced"/>
</dbReference>
<evidence type="ECO:0000256" key="1">
    <source>
        <dbReference type="ARBA" id="ARBA00004648"/>
    </source>
</evidence>
<evidence type="ECO:0000313" key="12">
    <source>
        <dbReference type="RefSeq" id="XP_022093929.1"/>
    </source>
</evidence>
<evidence type="ECO:0000256" key="6">
    <source>
        <dbReference type="ARBA" id="ARBA00022989"/>
    </source>
</evidence>
<dbReference type="KEGG" id="aplc:110981057"/>
<evidence type="ECO:0000259" key="10">
    <source>
        <dbReference type="SMART" id="SM01299"/>
    </source>
</evidence>
<evidence type="ECO:0000256" key="8">
    <source>
        <dbReference type="ARBA" id="ARBA00023157"/>
    </source>
</evidence>
<dbReference type="InterPro" id="IPR022049">
    <property type="entry name" value="FAM69_kinase_dom"/>
</dbReference>
<gene>
    <name evidence="12 13" type="primary">LOC110981057</name>
</gene>
<name>A0A8B7YKZ2_ACAPL</name>
<dbReference type="OMA" id="YMRIKYL"/>
<sequence length="424" mass="48225">MMGWTRLLLNAHIRMGRYSVKVKTLLVLWMLCFIGLWVMYFRYGDPETCSGEQARTFVCDNYDKGVVAGSMCEELCKQTKVTLDGCLAQDTFHQAFTGTLKKPPKQRKNIDEPLYIKQLLNPQREGFNKPASGSSMEDLRIMISANLKRHLGDAINLDRVQSRILNLADSNNDGKVSLPEARSIWSLLQAKEFLMMMVLGESDYIPRLLGFCGNMYIMEGIHAFRLYGAEFPPFVDFVLPNSAQRFFQRKIAPPWTDRAHIVVGLLEFVEEIMEGPAGNLYMCHVNEMGIGYTAYSDVKILRLDGVLTEQAVQSSLRDRTCFGDGDCLLGENCRSPCDKLTGRCTGEMMQPNLQRVCHMLSAYLLDDSPYEILQELQDLLSKCEDLKFGSKNMNMDHSLVLNNLKSLLWKQVSHLKKFSKTSRT</sequence>